<dbReference type="SFLD" id="SFLDG00358">
    <property type="entry name" value="Main_(cytGST)"/>
    <property type="match status" value="1"/>
</dbReference>
<dbReference type="SUPFAM" id="SSF47616">
    <property type="entry name" value="GST C-terminal domain-like"/>
    <property type="match status" value="1"/>
</dbReference>
<evidence type="ECO:0000259" key="2">
    <source>
        <dbReference type="PROSITE" id="PS50405"/>
    </source>
</evidence>
<dbReference type="PANTHER" id="PTHR44051">
    <property type="entry name" value="GLUTATHIONE S-TRANSFERASE-RELATED"/>
    <property type="match status" value="1"/>
</dbReference>
<accession>A0A2G0Q1W0</accession>
<dbReference type="SUPFAM" id="SSF52833">
    <property type="entry name" value="Thioredoxin-like"/>
    <property type="match status" value="1"/>
</dbReference>
<dbReference type="InterPro" id="IPR036249">
    <property type="entry name" value="Thioredoxin-like_sf"/>
</dbReference>
<dbReference type="InterPro" id="IPR040079">
    <property type="entry name" value="Glutathione_S-Trfase"/>
</dbReference>
<dbReference type="PROSITE" id="PS50404">
    <property type="entry name" value="GST_NTER"/>
    <property type="match status" value="1"/>
</dbReference>
<feature type="domain" description="GST C-terminal" evidence="2">
    <location>
        <begin position="87"/>
        <end position="202"/>
    </location>
</feature>
<dbReference type="Gene3D" id="3.40.30.10">
    <property type="entry name" value="Glutaredoxin"/>
    <property type="match status" value="1"/>
</dbReference>
<organism evidence="4 6">
    <name type="scientific">Xenorhabdus hominickii</name>
    <dbReference type="NCBI Taxonomy" id="351679"/>
    <lineage>
        <taxon>Bacteria</taxon>
        <taxon>Pseudomonadati</taxon>
        <taxon>Pseudomonadota</taxon>
        <taxon>Gammaproteobacteria</taxon>
        <taxon>Enterobacterales</taxon>
        <taxon>Morganellaceae</taxon>
        <taxon>Xenorhabdus</taxon>
    </lineage>
</organism>
<evidence type="ECO:0000313" key="5">
    <source>
        <dbReference type="Proteomes" id="UP000094600"/>
    </source>
</evidence>
<evidence type="ECO:0000313" key="3">
    <source>
        <dbReference type="EMBL" id="AOM40288.1"/>
    </source>
</evidence>
<dbReference type="PANTHER" id="PTHR44051:SF8">
    <property type="entry name" value="GLUTATHIONE S-TRANSFERASE GSTA"/>
    <property type="match status" value="1"/>
</dbReference>
<dbReference type="NCBIfam" id="NF007831">
    <property type="entry name" value="PRK10542.1"/>
    <property type="match status" value="1"/>
</dbReference>
<evidence type="ECO:0000313" key="6">
    <source>
        <dbReference type="Proteomes" id="UP000225433"/>
    </source>
</evidence>
<evidence type="ECO:0000313" key="4">
    <source>
        <dbReference type="EMBL" id="PHM53198.1"/>
    </source>
</evidence>
<dbReference type="InterPro" id="IPR010987">
    <property type="entry name" value="Glutathione-S-Trfase_C-like"/>
</dbReference>
<reference evidence="4 6" key="2">
    <citation type="journal article" date="2017" name="Nat. Microbiol.">
        <title>Natural product diversity associated with the nematode symbionts Photorhabdus and Xenorhabdus.</title>
        <authorList>
            <person name="Tobias N.J."/>
            <person name="Wolff H."/>
            <person name="Djahanschiri B."/>
            <person name="Grundmann F."/>
            <person name="Kronenwerth M."/>
            <person name="Shi Y.M."/>
            <person name="Simonyi S."/>
            <person name="Grun P."/>
            <person name="Shapiro-Ilan D."/>
            <person name="Pidot S.J."/>
            <person name="Stinear T.P."/>
            <person name="Ebersberger I."/>
            <person name="Bode H.B."/>
        </authorList>
    </citation>
    <scope>NUCLEOTIDE SEQUENCE [LARGE SCALE GENOMIC DNA]</scope>
    <source>
        <strain evidence="4 6">DSM 17903</strain>
    </source>
</reference>
<dbReference type="Gene3D" id="1.20.1050.10">
    <property type="match status" value="1"/>
</dbReference>
<dbReference type="Proteomes" id="UP000094600">
    <property type="component" value="Chromosome"/>
</dbReference>
<dbReference type="OrthoDB" id="8772754at2"/>
<name>A0A2G0Q1W0_XENHO</name>
<dbReference type="InterPro" id="IPR004046">
    <property type="entry name" value="GST_C"/>
</dbReference>
<dbReference type="KEGG" id="xho:A9255_06670"/>
<dbReference type="Pfam" id="PF13409">
    <property type="entry name" value="GST_N_2"/>
    <property type="match status" value="1"/>
</dbReference>
<dbReference type="CDD" id="cd03188">
    <property type="entry name" value="GST_C_Beta"/>
    <property type="match status" value="1"/>
</dbReference>
<protein>
    <submittedName>
        <fullName evidence="3">Glutathione transferase GstA</fullName>
    </submittedName>
    <submittedName>
        <fullName evidence="4">Stringent starvation protein A</fullName>
    </submittedName>
</protein>
<dbReference type="STRING" id="351679.A9255_06670"/>
<dbReference type="Pfam" id="PF00043">
    <property type="entry name" value="GST_C"/>
    <property type="match status" value="1"/>
</dbReference>
<proteinExistence type="predicted"/>
<dbReference type="EMBL" id="NJAI01000007">
    <property type="protein sequence ID" value="PHM53198.1"/>
    <property type="molecule type" value="Genomic_DNA"/>
</dbReference>
<dbReference type="GO" id="GO:0016740">
    <property type="term" value="F:transferase activity"/>
    <property type="evidence" value="ECO:0007669"/>
    <property type="project" value="UniProtKB-KW"/>
</dbReference>
<dbReference type="EMBL" id="CP016176">
    <property type="protein sequence ID" value="AOM40288.1"/>
    <property type="molecule type" value="Genomic_DNA"/>
</dbReference>
<feature type="domain" description="GST N-terminal" evidence="1">
    <location>
        <begin position="1"/>
        <end position="81"/>
    </location>
</feature>
<evidence type="ECO:0000259" key="1">
    <source>
        <dbReference type="PROSITE" id="PS50404"/>
    </source>
</evidence>
<dbReference type="PROSITE" id="PS50405">
    <property type="entry name" value="GST_CTER"/>
    <property type="match status" value="1"/>
</dbReference>
<dbReference type="AlphaFoldDB" id="A0A2G0Q1W0"/>
<dbReference type="RefSeq" id="WP_069316021.1">
    <property type="nucleotide sequence ID" value="NZ_CAWNQJ010000101.1"/>
</dbReference>
<dbReference type="Proteomes" id="UP000225433">
    <property type="component" value="Unassembled WGS sequence"/>
</dbReference>
<dbReference type="CDD" id="cd03057">
    <property type="entry name" value="GST_N_Beta"/>
    <property type="match status" value="1"/>
</dbReference>
<reference evidence="3 5" key="1">
    <citation type="submission" date="2016-06" db="EMBL/GenBank/DDBJ databases">
        <title>Bacterial characters and pathogenicity of Xenorhabdus hominickii from an entomopathogenic nematode, Steinernema monticolum.</title>
        <authorList>
            <person name="Park Y."/>
            <person name="Kim Y."/>
        </authorList>
    </citation>
    <scope>NUCLEOTIDE SEQUENCE [LARGE SCALE GENOMIC DNA]</scope>
    <source>
        <strain evidence="3 5">ANU1</strain>
    </source>
</reference>
<sequence>MKLYYTPGACSLSPHIILRETGLDFSLTKVDLKSKLTENGDDFLKINPKGQVPALMLDNNVILTEGLAVVLYLADQKLDRNLVAPAGSLERYHQIEWLNYIASEIHQNFGVFSPTSAAPESYRSTIRSKLLTKFTYLDSILAKREYIAGDHFTVADAYLFTTCGWTPRINLDLSQLSYLNAYIQKIKQRPHVHDALKTEGII</sequence>
<dbReference type="SFLD" id="SFLDG01150">
    <property type="entry name" value="Main.1:_Beta-like"/>
    <property type="match status" value="1"/>
</dbReference>
<gene>
    <name evidence="3" type="ORF">A9255_06670</name>
    <name evidence="4" type="ORF">Xhom_04091</name>
</gene>
<dbReference type="InterPro" id="IPR036282">
    <property type="entry name" value="Glutathione-S-Trfase_C_sf"/>
</dbReference>
<keyword evidence="5" id="KW-1185">Reference proteome</keyword>
<dbReference type="InterPro" id="IPR004045">
    <property type="entry name" value="Glutathione_S-Trfase_N"/>
</dbReference>
<dbReference type="SFLD" id="SFLDS00019">
    <property type="entry name" value="Glutathione_Transferase_(cytos"/>
    <property type="match status" value="1"/>
</dbReference>
<keyword evidence="3" id="KW-0808">Transferase</keyword>